<name>A0A081B8P8_9HYPH</name>
<evidence type="ECO:0000256" key="15">
    <source>
        <dbReference type="ARBA" id="ARBA00035676"/>
    </source>
</evidence>
<dbReference type="GO" id="GO:0030170">
    <property type="term" value="F:pyridoxal phosphate binding"/>
    <property type="evidence" value="ECO:0007669"/>
    <property type="project" value="InterPro"/>
</dbReference>
<dbReference type="InterPro" id="IPR001544">
    <property type="entry name" value="Aminotrans_IV"/>
</dbReference>
<dbReference type="FunFam" id="3.20.10.10:FF:000002">
    <property type="entry name" value="D-alanine aminotransferase"/>
    <property type="match status" value="1"/>
</dbReference>
<dbReference type="GO" id="GO:0004084">
    <property type="term" value="F:branched-chain-amino-acid transaminase activity"/>
    <property type="evidence" value="ECO:0007669"/>
    <property type="project" value="UniProtKB-EC"/>
</dbReference>
<comment type="pathway">
    <text evidence="4">Amino-acid biosynthesis; L-valine biosynthesis; L-valine from pyruvate: step 4/4.</text>
</comment>
<keyword evidence="11" id="KW-0289">Folate biosynthesis</keyword>
<dbReference type="GO" id="GO:0008696">
    <property type="term" value="F:4-amino-4-deoxychorismate lyase activity"/>
    <property type="evidence" value="ECO:0007669"/>
    <property type="project" value="UniProtKB-EC"/>
</dbReference>
<evidence type="ECO:0000256" key="8">
    <source>
        <dbReference type="ARBA" id="ARBA00013053"/>
    </source>
</evidence>
<evidence type="ECO:0000256" key="9">
    <source>
        <dbReference type="ARBA" id="ARBA00014472"/>
    </source>
</evidence>
<protein>
    <recommendedName>
        <fullName evidence="9">Probable branched-chain-amino-acid aminotransferase</fullName>
        <ecNumber evidence="8">2.6.1.42</ecNumber>
        <ecNumber evidence="15">4.1.3.38</ecNumber>
    </recommendedName>
</protein>
<dbReference type="SUPFAM" id="SSF56752">
    <property type="entry name" value="D-aminoacid aminotransferase-like PLP-dependent enzymes"/>
    <property type="match status" value="1"/>
</dbReference>
<proteinExistence type="inferred from homology"/>
<dbReference type="RefSeq" id="WP_045443522.1">
    <property type="nucleotide sequence ID" value="NZ_BBIO01000003.1"/>
</dbReference>
<comment type="function">
    <text evidence="2">Acts on leucine, isoleucine and valine.</text>
</comment>
<comment type="catalytic activity">
    <reaction evidence="19">
        <text>4-amino-4-deoxychorismate = 4-aminobenzoate + pyruvate + H(+)</text>
        <dbReference type="Rhea" id="RHEA:16201"/>
        <dbReference type="ChEBI" id="CHEBI:15361"/>
        <dbReference type="ChEBI" id="CHEBI:15378"/>
        <dbReference type="ChEBI" id="CHEBI:17836"/>
        <dbReference type="ChEBI" id="CHEBI:58406"/>
        <dbReference type="EC" id="4.1.3.38"/>
    </reaction>
</comment>
<keyword evidence="21" id="KW-1185">Reference proteome</keyword>
<dbReference type="Gene3D" id="3.30.470.10">
    <property type="match status" value="1"/>
</dbReference>
<comment type="subunit">
    <text evidence="7">Homodimer.</text>
</comment>
<dbReference type="PANTHER" id="PTHR42743:SF11">
    <property type="entry name" value="AMINODEOXYCHORISMATE LYASE"/>
    <property type="match status" value="1"/>
</dbReference>
<evidence type="ECO:0000256" key="16">
    <source>
        <dbReference type="ARBA" id="ARBA00048212"/>
    </source>
</evidence>
<dbReference type="eggNOG" id="COG0115">
    <property type="taxonomic scope" value="Bacteria"/>
</dbReference>
<dbReference type="InterPro" id="IPR043131">
    <property type="entry name" value="BCAT-like_N"/>
</dbReference>
<evidence type="ECO:0000256" key="4">
    <source>
        <dbReference type="ARBA" id="ARBA00004931"/>
    </source>
</evidence>
<evidence type="ECO:0000313" key="21">
    <source>
        <dbReference type="Proteomes" id="UP000028702"/>
    </source>
</evidence>
<dbReference type="GO" id="GO:0046656">
    <property type="term" value="P:folic acid biosynthetic process"/>
    <property type="evidence" value="ECO:0007669"/>
    <property type="project" value="UniProtKB-KW"/>
</dbReference>
<dbReference type="STRING" id="1333998.M2A_0915"/>
<evidence type="ECO:0000256" key="11">
    <source>
        <dbReference type="ARBA" id="ARBA00022909"/>
    </source>
</evidence>
<dbReference type="PANTHER" id="PTHR42743">
    <property type="entry name" value="AMINO-ACID AMINOTRANSFERASE"/>
    <property type="match status" value="1"/>
</dbReference>
<comment type="catalytic activity">
    <reaction evidence="16">
        <text>L-valine + 2-oxoglutarate = 3-methyl-2-oxobutanoate + L-glutamate</text>
        <dbReference type="Rhea" id="RHEA:24813"/>
        <dbReference type="ChEBI" id="CHEBI:11851"/>
        <dbReference type="ChEBI" id="CHEBI:16810"/>
        <dbReference type="ChEBI" id="CHEBI:29985"/>
        <dbReference type="ChEBI" id="CHEBI:57762"/>
        <dbReference type="EC" id="2.6.1.42"/>
    </reaction>
</comment>
<keyword evidence="10" id="KW-0663">Pyridoxal phosphate</keyword>
<accession>A0A081B8P8</accession>
<dbReference type="Pfam" id="PF01063">
    <property type="entry name" value="Aminotran_4"/>
    <property type="match status" value="1"/>
</dbReference>
<evidence type="ECO:0000256" key="3">
    <source>
        <dbReference type="ARBA" id="ARBA00004824"/>
    </source>
</evidence>
<evidence type="ECO:0000256" key="12">
    <source>
        <dbReference type="ARBA" id="ARBA00023239"/>
    </source>
</evidence>
<dbReference type="GO" id="GO:0005829">
    <property type="term" value="C:cytosol"/>
    <property type="evidence" value="ECO:0007669"/>
    <property type="project" value="TreeGrafter"/>
</dbReference>
<dbReference type="EC" id="2.6.1.42" evidence="8"/>
<keyword evidence="12" id="KW-0456">Lyase</keyword>
<evidence type="ECO:0000256" key="2">
    <source>
        <dbReference type="ARBA" id="ARBA00003109"/>
    </source>
</evidence>
<keyword evidence="20" id="KW-0808">Transferase</keyword>
<evidence type="ECO:0000256" key="7">
    <source>
        <dbReference type="ARBA" id="ARBA00011738"/>
    </source>
</evidence>
<comment type="cofactor">
    <cofactor evidence="1">
        <name>pyridoxal 5'-phosphate</name>
        <dbReference type="ChEBI" id="CHEBI:597326"/>
    </cofactor>
</comment>
<keyword evidence="13" id="KW-0100">Branched-chain amino acid biosynthesis</keyword>
<organism evidence="20 21">
    <name type="scientific">Tepidicaulis marinus</name>
    <dbReference type="NCBI Taxonomy" id="1333998"/>
    <lineage>
        <taxon>Bacteria</taxon>
        <taxon>Pseudomonadati</taxon>
        <taxon>Pseudomonadota</taxon>
        <taxon>Alphaproteobacteria</taxon>
        <taxon>Hyphomicrobiales</taxon>
        <taxon>Parvibaculaceae</taxon>
        <taxon>Tepidicaulis</taxon>
    </lineage>
</organism>
<dbReference type="InterPro" id="IPR050571">
    <property type="entry name" value="Class-IV_PLP-Dep_Aminotrnsfr"/>
</dbReference>
<dbReference type="Proteomes" id="UP000028702">
    <property type="component" value="Unassembled WGS sequence"/>
</dbReference>
<keyword evidence="20" id="KW-0032">Aminotransferase</keyword>
<gene>
    <name evidence="20" type="ORF">M2A_0915</name>
</gene>
<comment type="pathway">
    <text evidence="3">Amino-acid biosynthesis; L-isoleucine biosynthesis; L-isoleucine from 2-oxobutanoate: step 4/4.</text>
</comment>
<keyword evidence="13" id="KW-0028">Amino-acid biosynthesis</keyword>
<dbReference type="InterPro" id="IPR036038">
    <property type="entry name" value="Aminotransferase-like"/>
</dbReference>
<dbReference type="GO" id="GO:0008652">
    <property type="term" value="P:amino acid biosynthetic process"/>
    <property type="evidence" value="ECO:0007669"/>
    <property type="project" value="UniProtKB-ARBA"/>
</dbReference>
<evidence type="ECO:0000313" key="20">
    <source>
        <dbReference type="EMBL" id="GAK44416.1"/>
    </source>
</evidence>
<comment type="pathway">
    <text evidence="14">Cofactor biosynthesis; tetrahydrofolate biosynthesis; 4-aminobenzoate from chorismate: step 2/2.</text>
</comment>
<evidence type="ECO:0000256" key="14">
    <source>
        <dbReference type="ARBA" id="ARBA00035633"/>
    </source>
</evidence>
<evidence type="ECO:0000256" key="18">
    <source>
        <dbReference type="ARBA" id="ARBA00049229"/>
    </source>
</evidence>
<comment type="catalytic activity">
    <reaction evidence="18">
        <text>L-leucine + 2-oxoglutarate = 4-methyl-2-oxopentanoate + L-glutamate</text>
        <dbReference type="Rhea" id="RHEA:18321"/>
        <dbReference type="ChEBI" id="CHEBI:16810"/>
        <dbReference type="ChEBI" id="CHEBI:17865"/>
        <dbReference type="ChEBI" id="CHEBI:29985"/>
        <dbReference type="ChEBI" id="CHEBI:57427"/>
        <dbReference type="EC" id="2.6.1.42"/>
    </reaction>
</comment>
<evidence type="ECO:0000256" key="10">
    <source>
        <dbReference type="ARBA" id="ARBA00022898"/>
    </source>
</evidence>
<dbReference type="GO" id="GO:0009082">
    <property type="term" value="P:branched-chain amino acid biosynthetic process"/>
    <property type="evidence" value="ECO:0007669"/>
    <property type="project" value="UniProtKB-KW"/>
</dbReference>
<evidence type="ECO:0000256" key="19">
    <source>
        <dbReference type="ARBA" id="ARBA00049529"/>
    </source>
</evidence>
<evidence type="ECO:0000256" key="5">
    <source>
        <dbReference type="ARBA" id="ARBA00005072"/>
    </source>
</evidence>
<dbReference type="InterPro" id="IPR017824">
    <property type="entry name" value="Aminodeoxychorismate_lyase_IV"/>
</dbReference>
<reference evidence="20 21" key="1">
    <citation type="submission" date="2014-07" db="EMBL/GenBank/DDBJ databases">
        <title>Tepidicaulis marinum gen. nov., sp. nov., a novel marine bacterium denitrifying nitrate to nitrous oxide strictly under microaerobic conditions.</title>
        <authorList>
            <person name="Takeuchi M."/>
            <person name="Yamagishi T."/>
            <person name="Kamagata Y."/>
            <person name="Oshima K."/>
            <person name="Hattori M."/>
            <person name="Katayama T."/>
            <person name="Hanada S."/>
            <person name="Tamaki H."/>
            <person name="Marumo K."/>
            <person name="Maeda H."/>
            <person name="Nedachi M."/>
            <person name="Iwasaki W."/>
            <person name="Suwa Y."/>
            <person name="Sakata S."/>
        </authorList>
    </citation>
    <scope>NUCLEOTIDE SEQUENCE [LARGE SCALE GENOMIC DNA]</scope>
    <source>
        <strain evidence="20 21">MA2</strain>
    </source>
</reference>
<dbReference type="EC" id="4.1.3.38" evidence="15"/>
<comment type="caution">
    <text evidence="20">The sequence shown here is derived from an EMBL/GenBank/DDBJ whole genome shotgun (WGS) entry which is preliminary data.</text>
</comment>
<dbReference type="AlphaFoldDB" id="A0A081B8P8"/>
<evidence type="ECO:0000256" key="1">
    <source>
        <dbReference type="ARBA" id="ARBA00001933"/>
    </source>
</evidence>
<comment type="pathway">
    <text evidence="5">Amino-acid biosynthesis; L-leucine biosynthesis; L-leucine from 3-methyl-2-oxobutanoate: step 4/4.</text>
</comment>
<evidence type="ECO:0000256" key="13">
    <source>
        <dbReference type="ARBA" id="ARBA00023304"/>
    </source>
</evidence>
<comment type="catalytic activity">
    <reaction evidence="17">
        <text>L-isoleucine + 2-oxoglutarate = (S)-3-methyl-2-oxopentanoate + L-glutamate</text>
        <dbReference type="Rhea" id="RHEA:24801"/>
        <dbReference type="ChEBI" id="CHEBI:16810"/>
        <dbReference type="ChEBI" id="CHEBI:29985"/>
        <dbReference type="ChEBI" id="CHEBI:35146"/>
        <dbReference type="ChEBI" id="CHEBI:58045"/>
        <dbReference type="EC" id="2.6.1.42"/>
    </reaction>
</comment>
<dbReference type="Gene3D" id="3.20.10.10">
    <property type="entry name" value="D-amino Acid Aminotransferase, subunit A, domain 2"/>
    <property type="match status" value="1"/>
</dbReference>
<dbReference type="InterPro" id="IPR043132">
    <property type="entry name" value="BCAT-like_C"/>
</dbReference>
<sequence>MTVWLNGALTGSGVPVIEPSDRGFLLADGLFETLLAREGRPLFFDAHLDRLERSAEELALPLPASRKKIRKGMSALLAANKLDEGGASLRLTLTRGPGARGIALPEDPHPTLLITAAPLGKAPDTVTAITAAIRRNDTSPAARMKTLAYLDNILARREANAKGAGEALMLNTKGRLACGTIGNLFLWKGAALFTPSLDEGVLPGITRAQIIALAEKEGLTCREAPLEPDTLRGCDGAFLTNSLAGLQRIRKVDGEALPDHALTGQLEAAYLALLEKEATKEPDGE</sequence>
<dbReference type="CDD" id="cd01559">
    <property type="entry name" value="ADCL_like"/>
    <property type="match status" value="1"/>
</dbReference>
<evidence type="ECO:0000256" key="6">
    <source>
        <dbReference type="ARBA" id="ARBA00009320"/>
    </source>
</evidence>
<comment type="similarity">
    <text evidence="6">Belongs to the class-IV pyridoxal-phosphate-dependent aminotransferase family.</text>
</comment>
<dbReference type="EMBL" id="BBIO01000003">
    <property type="protein sequence ID" value="GAK44416.1"/>
    <property type="molecule type" value="Genomic_DNA"/>
</dbReference>
<evidence type="ECO:0000256" key="17">
    <source>
        <dbReference type="ARBA" id="ARBA00048798"/>
    </source>
</evidence>